<accession>B9F0N6</accession>
<reference evidence="1" key="1">
    <citation type="journal article" date="2005" name="PLoS Biol.">
        <title>The genomes of Oryza sativa: a history of duplications.</title>
        <authorList>
            <person name="Yu J."/>
            <person name="Wang J."/>
            <person name="Lin W."/>
            <person name="Li S."/>
            <person name="Li H."/>
            <person name="Zhou J."/>
            <person name="Ni P."/>
            <person name="Dong W."/>
            <person name="Hu S."/>
            <person name="Zeng C."/>
            <person name="Zhang J."/>
            <person name="Zhang Y."/>
            <person name="Li R."/>
            <person name="Xu Z."/>
            <person name="Li S."/>
            <person name="Li X."/>
            <person name="Zheng H."/>
            <person name="Cong L."/>
            <person name="Lin L."/>
            <person name="Yin J."/>
            <person name="Geng J."/>
            <person name="Li G."/>
            <person name="Shi J."/>
            <person name="Liu J."/>
            <person name="Lv H."/>
            <person name="Li J."/>
            <person name="Wang J."/>
            <person name="Deng Y."/>
            <person name="Ran L."/>
            <person name="Shi X."/>
            <person name="Wang X."/>
            <person name="Wu Q."/>
            <person name="Li C."/>
            <person name="Ren X."/>
            <person name="Wang J."/>
            <person name="Wang X."/>
            <person name="Li D."/>
            <person name="Liu D."/>
            <person name="Zhang X."/>
            <person name="Ji Z."/>
            <person name="Zhao W."/>
            <person name="Sun Y."/>
            <person name="Zhang Z."/>
            <person name="Bao J."/>
            <person name="Han Y."/>
            <person name="Dong L."/>
            <person name="Ji J."/>
            <person name="Chen P."/>
            <person name="Wu S."/>
            <person name="Liu J."/>
            <person name="Xiao Y."/>
            <person name="Bu D."/>
            <person name="Tan J."/>
            <person name="Yang L."/>
            <person name="Ye C."/>
            <person name="Zhang J."/>
            <person name="Xu J."/>
            <person name="Zhou Y."/>
            <person name="Yu Y."/>
            <person name="Zhang B."/>
            <person name="Zhuang S."/>
            <person name="Wei H."/>
            <person name="Liu B."/>
            <person name="Lei M."/>
            <person name="Yu H."/>
            <person name="Li Y."/>
            <person name="Xu H."/>
            <person name="Wei S."/>
            <person name="He X."/>
            <person name="Fang L."/>
            <person name="Zhang Z."/>
            <person name="Zhang Y."/>
            <person name="Huang X."/>
            <person name="Su Z."/>
            <person name="Tong W."/>
            <person name="Li J."/>
            <person name="Tong Z."/>
            <person name="Li S."/>
            <person name="Ye J."/>
            <person name="Wang L."/>
            <person name="Fang L."/>
            <person name="Lei T."/>
            <person name="Chen C."/>
            <person name="Chen H."/>
            <person name="Xu Z."/>
            <person name="Li H."/>
            <person name="Huang H."/>
            <person name="Zhang F."/>
            <person name="Xu H."/>
            <person name="Li N."/>
            <person name="Zhao C."/>
            <person name="Li S."/>
            <person name="Dong L."/>
            <person name="Huang Y."/>
            <person name="Li L."/>
            <person name="Xi Y."/>
            <person name="Qi Q."/>
            <person name="Li W."/>
            <person name="Zhang B."/>
            <person name="Hu W."/>
            <person name="Zhang Y."/>
            <person name="Tian X."/>
            <person name="Jiao Y."/>
            <person name="Liang X."/>
            <person name="Jin J."/>
            <person name="Gao L."/>
            <person name="Zheng W."/>
            <person name="Hao B."/>
            <person name="Liu S."/>
            <person name="Wang W."/>
            <person name="Yuan L."/>
            <person name="Cao M."/>
            <person name="McDermott J."/>
            <person name="Samudrala R."/>
            <person name="Wang J."/>
            <person name="Wong G.K."/>
            <person name="Yang H."/>
        </authorList>
    </citation>
    <scope>NUCLEOTIDE SEQUENCE [LARGE SCALE GENOMIC DNA]</scope>
</reference>
<sequence>MRRSLLHPRATADDAAADHPLVSSLEALRCLVFSPAATAAAPAVVLPATVLQPFLDAVCSEDASAAVTSASLDALHEVMALMGLSRTGAALREVMDAVASCWFEAWAEAAAEEVVLMRILQALLACLRAPLIWFAGGGMAAEHGDSVGRRILVGMHMDGVGKELLQWALNQATRSGDRVVAVHNLPQIRLLLGAGLQEPARADSVAHRAGGAQGEVWPRG</sequence>
<evidence type="ECO:0000313" key="1">
    <source>
        <dbReference type="EMBL" id="EEE57228.1"/>
    </source>
</evidence>
<dbReference type="EMBL" id="CM000139">
    <property type="protein sequence ID" value="EEE57228.1"/>
    <property type="molecule type" value="Genomic_DNA"/>
</dbReference>
<proteinExistence type="predicted"/>
<organism evidence="1">
    <name type="scientific">Oryza sativa subsp. japonica</name>
    <name type="common">Rice</name>
    <dbReference type="NCBI Taxonomy" id="39947"/>
    <lineage>
        <taxon>Eukaryota</taxon>
        <taxon>Viridiplantae</taxon>
        <taxon>Streptophyta</taxon>
        <taxon>Embryophyta</taxon>
        <taxon>Tracheophyta</taxon>
        <taxon>Spermatophyta</taxon>
        <taxon>Magnoliopsida</taxon>
        <taxon>Liliopsida</taxon>
        <taxon>Poales</taxon>
        <taxon>Poaceae</taxon>
        <taxon>BOP clade</taxon>
        <taxon>Oryzoideae</taxon>
        <taxon>Oryzeae</taxon>
        <taxon>Oryzinae</taxon>
        <taxon>Oryza</taxon>
        <taxon>Oryza sativa</taxon>
    </lineage>
</organism>
<name>B9F0N6_ORYSJ</name>
<gene>
    <name evidence="1" type="ORF">OsJ_07202</name>
</gene>
<dbReference type="AlphaFoldDB" id="B9F0N6"/>
<protein>
    <submittedName>
        <fullName evidence="1">Uncharacterized protein</fullName>
    </submittedName>
</protein>
<reference evidence="1" key="2">
    <citation type="submission" date="2008-12" db="EMBL/GenBank/DDBJ databases">
        <title>Improved gene annotation of the rice (Oryza sativa) genomes.</title>
        <authorList>
            <person name="Wang J."/>
            <person name="Li R."/>
            <person name="Fan W."/>
            <person name="Huang Q."/>
            <person name="Zhang J."/>
            <person name="Zhou Y."/>
            <person name="Hu Y."/>
            <person name="Zi S."/>
            <person name="Li J."/>
            <person name="Ni P."/>
            <person name="Zheng H."/>
            <person name="Zhang Y."/>
            <person name="Zhao M."/>
            <person name="Hao Q."/>
            <person name="McDermott J."/>
            <person name="Samudrala R."/>
            <person name="Kristiansen K."/>
            <person name="Wong G.K.-S."/>
        </authorList>
    </citation>
    <scope>NUCLEOTIDE SEQUENCE</scope>
</reference>
<dbReference type="Proteomes" id="UP000007752">
    <property type="component" value="Chromosome 2"/>
</dbReference>